<protein>
    <submittedName>
        <fullName evidence="5">GNAT family N-acetyltransferase</fullName>
    </submittedName>
</protein>
<evidence type="ECO:0000259" key="4">
    <source>
        <dbReference type="PROSITE" id="PS51186"/>
    </source>
</evidence>
<gene>
    <name evidence="5" type="ORF">GW534_13790</name>
</gene>
<dbReference type="Proteomes" id="UP000743899">
    <property type="component" value="Unassembled WGS sequence"/>
</dbReference>
<dbReference type="Pfam" id="PF13302">
    <property type="entry name" value="Acetyltransf_3"/>
    <property type="match status" value="1"/>
</dbReference>
<evidence type="ECO:0000256" key="1">
    <source>
        <dbReference type="ARBA" id="ARBA00022679"/>
    </source>
</evidence>
<comment type="caution">
    <text evidence="5">The sequence shown here is derived from an EMBL/GenBank/DDBJ whole genome shotgun (WGS) entry which is preliminary data.</text>
</comment>
<dbReference type="PANTHER" id="PTHR43792">
    <property type="entry name" value="GNAT FAMILY, PUTATIVE (AFU_ORTHOLOGUE AFUA_3G00765)-RELATED-RELATED"/>
    <property type="match status" value="1"/>
</dbReference>
<dbReference type="PANTHER" id="PTHR43792:SF8">
    <property type="entry name" value="[RIBOSOMAL PROTEIN US5]-ALANINE N-ACETYLTRANSFERASE"/>
    <property type="match status" value="1"/>
</dbReference>
<feature type="domain" description="N-acetyltransferase" evidence="4">
    <location>
        <begin position="15"/>
        <end position="182"/>
    </location>
</feature>
<dbReference type="EMBL" id="JAACYS010000079">
    <property type="protein sequence ID" value="NCU18764.1"/>
    <property type="molecule type" value="Genomic_DNA"/>
</dbReference>
<evidence type="ECO:0000313" key="6">
    <source>
        <dbReference type="Proteomes" id="UP000743899"/>
    </source>
</evidence>
<keyword evidence="6" id="KW-1185">Reference proteome</keyword>
<keyword evidence="1" id="KW-0808">Transferase</keyword>
<dbReference type="PROSITE" id="PS51186">
    <property type="entry name" value="GNAT"/>
    <property type="match status" value="1"/>
</dbReference>
<dbReference type="InterPro" id="IPR000182">
    <property type="entry name" value="GNAT_dom"/>
</dbReference>
<dbReference type="RefSeq" id="WP_161921591.1">
    <property type="nucleotide sequence ID" value="NZ_JAACYS010000079.1"/>
</dbReference>
<name>A0ABX0A9M6_9BACI</name>
<evidence type="ECO:0000256" key="2">
    <source>
        <dbReference type="ARBA" id="ARBA00023315"/>
    </source>
</evidence>
<reference evidence="5 6" key="1">
    <citation type="submission" date="2020-01" db="EMBL/GenBank/DDBJ databases">
        <title>A novel Bacillus sp. from Pasinler.</title>
        <authorList>
            <person name="Adiguzel A."/>
            <person name="Ay H."/>
            <person name="Baltaci M.O."/>
        </authorList>
    </citation>
    <scope>NUCLEOTIDE SEQUENCE [LARGE SCALE GENOMIC DNA]</scope>
    <source>
        <strain evidence="5 6">P1</strain>
    </source>
</reference>
<proteinExistence type="inferred from homology"/>
<dbReference type="Gene3D" id="3.40.630.30">
    <property type="match status" value="1"/>
</dbReference>
<sequence>MFYNQEKKTIRTERLLLRFFQLEDAEEVARIVNNYNIYKSTMNLPYPYSIDDAIKWIKGMPKKVKSEKVFEFAITDKNTGKLFGAIALSKNKAFRNGELAYWIGEEYWGKGYATEAGKAMIEFAFNEKNYHKVYARHFRSNPASGRVLEKIGMKQEGVLVDHIIKDGRYEDLVFYGIIYEEN</sequence>
<evidence type="ECO:0000256" key="3">
    <source>
        <dbReference type="ARBA" id="ARBA00038502"/>
    </source>
</evidence>
<dbReference type="SUPFAM" id="SSF55729">
    <property type="entry name" value="Acyl-CoA N-acyltransferases (Nat)"/>
    <property type="match status" value="1"/>
</dbReference>
<dbReference type="InterPro" id="IPR051531">
    <property type="entry name" value="N-acetyltransferase"/>
</dbReference>
<evidence type="ECO:0000313" key="5">
    <source>
        <dbReference type="EMBL" id="NCU18764.1"/>
    </source>
</evidence>
<dbReference type="InterPro" id="IPR016181">
    <property type="entry name" value="Acyl_CoA_acyltransferase"/>
</dbReference>
<accession>A0ABX0A9M6</accession>
<organism evidence="5 6">
    <name type="scientific">Pallidibacillus pasinlerensis</name>
    <dbReference type="NCBI Taxonomy" id="2703818"/>
    <lineage>
        <taxon>Bacteria</taxon>
        <taxon>Bacillati</taxon>
        <taxon>Bacillota</taxon>
        <taxon>Bacilli</taxon>
        <taxon>Bacillales</taxon>
        <taxon>Bacillaceae</taxon>
        <taxon>Pallidibacillus</taxon>
    </lineage>
</organism>
<keyword evidence="2" id="KW-0012">Acyltransferase</keyword>
<comment type="similarity">
    <text evidence="3">Belongs to the acetyltransferase family. RimJ subfamily.</text>
</comment>